<evidence type="ECO:0000313" key="1">
    <source>
        <dbReference type="EMBL" id="REA57119.1"/>
    </source>
</evidence>
<gene>
    <name evidence="1" type="ORF">DSL64_24465</name>
</gene>
<dbReference type="EMBL" id="QNUL01000030">
    <property type="protein sequence ID" value="REA57119.1"/>
    <property type="molecule type" value="Genomic_DNA"/>
</dbReference>
<reference evidence="1 2" key="1">
    <citation type="submission" date="2018-07" db="EMBL/GenBank/DDBJ databases">
        <title>Dyadobacter roseus sp. nov., isolated from rose rhizosphere soil.</title>
        <authorList>
            <person name="Chen L."/>
        </authorList>
    </citation>
    <scope>NUCLEOTIDE SEQUENCE [LARGE SCALE GENOMIC DNA]</scope>
    <source>
        <strain evidence="1 2">RS19</strain>
    </source>
</reference>
<proteinExistence type="predicted"/>
<keyword evidence="2" id="KW-1185">Reference proteome</keyword>
<accession>A0A3D8Y5P1</accession>
<comment type="caution">
    <text evidence="1">The sequence shown here is derived from an EMBL/GenBank/DDBJ whole genome shotgun (WGS) entry which is preliminary data.</text>
</comment>
<sequence>MDLQCSPDSSEPIWKLLGFVEFPDPPEHYKFSSEDNKKLYSILTDHLPTSSVQRTGEVIELWNNEPYKTTNNIPPAYVWNLEFKDGTRKLTTPIIHPAHYKWRLRWSLNGKTIRDDKIKRFKTEIDFGTFIIIDEL</sequence>
<organism evidence="1 2">
    <name type="scientific">Dyadobacter luteus</name>
    <dbReference type="NCBI Taxonomy" id="2259619"/>
    <lineage>
        <taxon>Bacteria</taxon>
        <taxon>Pseudomonadati</taxon>
        <taxon>Bacteroidota</taxon>
        <taxon>Cytophagia</taxon>
        <taxon>Cytophagales</taxon>
        <taxon>Spirosomataceae</taxon>
        <taxon>Dyadobacter</taxon>
    </lineage>
</organism>
<dbReference type="Proteomes" id="UP000256373">
    <property type="component" value="Unassembled WGS sequence"/>
</dbReference>
<protein>
    <submittedName>
        <fullName evidence="1">Uncharacterized protein</fullName>
    </submittedName>
</protein>
<name>A0A3D8Y5P1_9BACT</name>
<evidence type="ECO:0000313" key="2">
    <source>
        <dbReference type="Proteomes" id="UP000256373"/>
    </source>
</evidence>
<dbReference type="AlphaFoldDB" id="A0A3D8Y5P1"/>